<dbReference type="InterPro" id="IPR006683">
    <property type="entry name" value="Thioestr_dom"/>
</dbReference>
<dbReference type="InterPro" id="IPR029069">
    <property type="entry name" value="HotDog_dom_sf"/>
</dbReference>
<keyword evidence="5" id="KW-1185">Reference proteome</keyword>
<feature type="chain" id="PRO_5040112257" description="HotDog ACOT-type domain-containing protein" evidence="2">
    <location>
        <begin position="26"/>
        <end position="505"/>
    </location>
</feature>
<accession>A0A9Q3BC65</accession>
<keyword evidence="1" id="KW-0378">Hydrolase</keyword>
<name>A0A9Q3BC65_9BASI</name>
<dbReference type="Gene3D" id="3.10.129.10">
    <property type="entry name" value="Hotdog Thioesterase"/>
    <property type="match status" value="2"/>
</dbReference>
<feature type="domain" description="HotDog ACOT-type" evidence="3">
    <location>
        <begin position="337"/>
        <end position="448"/>
    </location>
</feature>
<dbReference type="PANTHER" id="PTHR11049">
    <property type="entry name" value="ACYL COENZYME A THIOESTER HYDROLASE"/>
    <property type="match status" value="1"/>
</dbReference>
<proteinExistence type="predicted"/>
<sequence>MVPEWLKSLLSLLWNLPAILLFSVAEPKSFLEGLLEQASTDKVDVVLPKAKDVSASSFKASYVMLPEHADFFGRVFGGEVMKLIDVVAGIASKKHAGRPCVTISVDRVIFLCPVHVADILHLSVSVNRSWGSSMETGIKIIKEDAKSGKKQYACHAYMTFVARPKNAFKSFESSLRHALGLRASDSVKVQVPQVVPRSLLEHKRHLLAGRRRRQRLSQKKEWIELFQKFRKYVQSIPSLEEEDDVRTLSNEGLEQIQKQMIAHSYFKQDGEARLEGDTVIADLDEQSEPIKVPLSEITKIKSDCEARAFRRLSIPNARPTPPQSSAPKASRKILEIEETLATFVSIVRPEHCNSMSVLFGGTLMRWLEEVAFLSARNICPTSWVTAVIDSMSIRASARPGDVVKLRAIVIKVWKRSAEIYCLATTESQDDKEVFVSDAFFTLVSTNLENDQLSALDWKHVQTSNPLGQAIIDKCDQRRDERLSDRALLQKVYVSSGSHPITDPLN</sequence>
<evidence type="ECO:0000313" key="4">
    <source>
        <dbReference type="EMBL" id="MBW0462674.1"/>
    </source>
</evidence>
<dbReference type="Proteomes" id="UP000765509">
    <property type="component" value="Unassembled WGS sequence"/>
</dbReference>
<feature type="signal peptide" evidence="2">
    <location>
        <begin position="1"/>
        <end position="25"/>
    </location>
</feature>
<dbReference type="InterPro" id="IPR033120">
    <property type="entry name" value="HOTDOG_ACOT"/>
</dbReference>
<gene>
    <name evidence="4" type="ORF">O181_002389</name>
</gene>
<dbReference type="AlphaFoldDB" id="A0A9Q3BC65"/>
<dbReference type="InterPro" id="IPR040170">
    <property type="entry name" value="Cytosol_ACT"/>
</dbReference>
<dbReference type="Pfam" id="PF03061">
    <property type="entry name" value="4HBT"/>
    <property type="match status" value="2"/>
</dbReference>
<evidence type="ECO:0000259" key="3">
    <source>
        <dbReference type="PROSITE" id="PS51770"/>
    </source>
</evidence>
<dbReference type="OrthoDB" id="3184331at2759"/>
<evidence type="ECO:0000256" key="2">
    <source>
        <dbReference type="SAM" id="SignalP"/>
    </source>
</evidence>
<evidence type="ECO:0000313" key="5">
    <source>
        <dbReference type="Proteomes" id="UP000765509"/>
    </source>
</evidence>
<dbReference type="PROSITE" id="PS51770">
    <property type="entry name" value="HOTDOG_ACOT"/>
    <property type="match status" value="2"/>
</dbReference>
<dbReference type="PANTHER" id="PTHR11049:SF16">
    <property type="entry name" value="PROTEIN VDLD"/>
    <property type="match status" value="1"/>
</dbReference>
<dbReference type="CDD" id="cd03442">
    <property type="entry name" value="BFIT_BACH"/>
    <property type="match status" value="2"/>
</dbReference>
<dbReference type="GO" id="GO:0006637">
    <property type="term" value="P:acyl-CoA metabolic process"/>
    <property type="evidence" value="ECO:0007669"/>
    <property type="project" value="TreeGrafter"/>
</dbReference>
<dbReference type="SUPFAM" id="SSF54637">
    <property type="entry name" value="Thioesterase/thiol ester dehydrase-isomerase"/>
    <property type="match status" value="2"/>
</dbReference>
<dbReference type="GO" id="GO:0005829">
    <property type="term" value="C:cytosol"/>
    <property type="evidence" value="ECO:0007669"/>
    <property type="project" value="TreeGrafter"/>
</dbReference>
<comment type="caution">
    <text evidence="4">The sequence shown here is derived from an EMBL/GenBank/DDBJ whole genome shotgun (WGS) entry which is preliminary data.</text>
</comment>
<organism evidence="4 5">
    <name type="scientific">Austropuccinia psidii MF-1</name>
    <dbReference type="NCBI Taxonomy" id="1389203"/>
    <lineage>
        <taxon>Eukaryota</taxon>
        <taxon>Fungi</taxon>
        <taxon>Dikarya</taxon>
        <taxon>Basidiomycota</taxon>
        <taxon>Pucciniomycotina</taxon>
        <taxon>Pucciniomycetes</taxon>
        <taxon>Pucciniales</taxon>
        <taxon>Sphaerophragmiaceae</taxon>
        <taxon>Austropuccinia</taxon>
    </lineage>
</organism>
<evidence type="ECO:0000256" key="1">
    <source>
        <dbReference type="ARBA" id="ARBA00022801"/>
    </source>
</evidence>
<protein>
    <recommendedName>
        <fullName evidence="3">HotDog ACOT-type domain-containing protein</fullName>
    </recommendedName>
</protein>
<dbReference type="EMBL" id="AVOT02000395">
    <property type="protein sequence ID" value="MBW0462674.1"/>
    <property type="molecule type" value="Genomic_DNA"/>
</dbReference>
<feature type="domain" description="HotDog ACOT-type" evidence="3">
    <location>
        <begin position="54"/>
        <end position="166"/>
    </location>
</feature>
<keyword evidence="2" id="KW-0732">Signal</keyword>
<reference evidence="4" key="1">
    <citation type="submission" date="2021-03" db="EMBL/GenBank/DDBJ databases">
        <title>Draft genome sequence of rust myrtle Austropuccinia psidii MF-1, a brazilian biotype.</title>
        <authorList>
            <person name="Quecine M.C."/>
            <person name="Pachon D.M.R."/>
            <person name="Bonatelli M.L."/>
            <person name="Correr F.H."/>
            <person name="Franceschini L.M."/>
            <person name="Leite T.F."/>
            <person name="Margarido G.R.A."/>
            <person name="Almeida C.A."/>
            <person name="Ferrarezi J.A."/>
            <person name="Labate C.A."/>
        </authorList>
    </citation>
    <scope>NUCLEOTIDE SEQUENCE</scope>
    <source>
        <strain evidence="4">MF-1</strain>
    </source>
</reference>
<dbReference type="GO" id="GO:0052816">
    <property type="term" value="F:long-chain fatty acyl-CoA hydrolase activity"/>
    <property type="evidence" value="ECO:0007669"/>
    <property type="project" value="TreeGrafter"/>
</dbReference>